<proteinExistence type="predicted"/>
<dbReference type="RefSeq" id="WP_319075374.1">
    <property type="nucleotide sequence ID" value="NZ_JAWWMZ010000009.1"/>
</dbReference>
<dbReference type="Proteomes" id="UP001287445">
    <property type="component" value="Unassembled WGS sequence"/>
</dbReference>
<evidence type="ECO:0000313" key="5">
    <source>
        <dbReference type="Proteomes" id="UP001287445"/>
    </source>
</evidence>
<evidence type="ECO:0000256" key="2">
    <source>
        <dbReference type="SAM" id="Phobius"/>
    </source>
</evidence>
<evidence type="ECO:0000256" key="1">
    <source>
        <dbReference type="SAM" id="MobiDB-lite"/>
    </source>
</evidence>
<feature type="compositionally biased region" description="Basic and acidic residues" evidence="1">
    <location>
        <begin position="83"/>
        <end position="135"/>
    </location>
</feature>
<feature type="domain" description="DUF4124" evidence="3">
    <location>
        <begin position="37"/>
        <end position="90"/>
    </location>
</feature>
<comment type="caution">
    <text evidence="4">The sequence shown here is derived from an EMBL/GenBank/DDBJ whole genome shotgun (WGS) entry which is preliminary data.</text>
</comment>
<keyword evidence="2" id="KW-0472">Membrane</keyword>
<dbReference type="Pfam" id="PF13511">
    <property type="entry name" value="DUF4124"/>
    <property type="match status" value="1"/>
</dbReference>
<gene>
    <name evidence="4" type="ORF">SGN30_21185</name>
</gene>
<organism evidence="4 5">
    <name type="scientific">Delftia acidovorans</name>
    <name type="common">Pseudomonas acidovorans</name>
    <name type="synonym">Comamonas acidovorans</name>
    <dbReference type="NCBI Taxonomy" id="80866"/>
    <lineage>
        <taxon>Bacteria</taxon>
        <taxon>Pseudomonadati</taxon>
        <taxon>Pseudomonadota</taxon>
        <taxon>Betaproteobacteria</taxon>
        <taxon>Burkholderiales</taxon>
        <taxon>Comamonadaceae</taxon>
        <taxon>Delftia</taxon>
    </lineage>
</organism>
<reference evidence="4" key="1">
    <citation type="submission" date="2023-11" db="EMBL/GenBank/DDBJ databases">
        <title>Identification and selenium tolerance of Delftia acidovorans R3-25.</title>
        <authorList>
            <person name="Zhang S."/>
            <person name="Liu Y."/>
            <person name="Guo Y."/>
        </authorList>
    </citation>
    <scope>NUCLEOTIDE SEQUENCE</scope>
    <source>
        <strain evidence="4">R3-25</strain>
    </source>
</reference>
<keyword evidence="2" id="KW-1133">Transmembrane helix</keyword>
<accession>A0AAJ2R0W7</accession>
<evidence type="ECO:0000259" key="3">
    <source>
        <dbReference type="Pfam" id="PF13511"/>
    </source>
</evidence>
<feature type="region of interest" description="Disordered" evidence="1">
    <location>
        <begin position="62"/>
        <end position="142"/>
    </location>
</feature>
<evidence type="ECO:0000313" key="4">
    <source>
        <dbReference type="EMBL" id="MDX4955940.1"/>
    </source>
</evidence>
<dbReference type="EMBL" id="JAWWMZ010000009">
    <property type="protein sequence ID" value="MDX4955940.1"/>
    <property type="molecule type" value="Genomic_DNA"/>
</dbReference>
<keyword evidence="2" id="KW-0812">Transmembrane</keyword>
<name>A0AAJ2R0W7_DELAC</name>
<dbReference type="InterPro" id="IPR025392">
    <property type="entry name" value="DUF4124"/>
</dbReference>
<feature type="transmembrane region" description="Helical" evidence="2">
    <location>
        <begin position="20"/>
        <end position="41"/>
    </location>
</feature>
<protein>
    <submittedName>
        <fullName evidence="4">DUF4124 domain-containing protein</fullName>
    </submittedName>
</protein>
<sequence>MHRIQDLCQPPAHGRHSLVAVRWALAALVPMLATLVVALTAGPASAQVIRCTDAKTGRVTYTNSSCKDGENRVQVQEAPSPEELERERAQSAAAIERKNQQLTREEAERRARAQQQEREARSRRERENSAQRDSGDSPACQQARRRLDTILAESNPDPATWGPRSQAAQQQMEMACLGPKAYEQLQQSRALQPNAINRPWIVGRPVPPQPLPPSAPISHCNVFRCYDTNGGIHPR</sequence>
<dbReference type="AlphaFoldDB" id="A0AAJ2R0W7"/>